<proteinExistence type="predicted"/>
<evidence type="ECO:0000313" key="2">
    <source>
        <dbReference type="EMBL" id="SMY09328.1"/>
    </source>
</evidence>
<dbReference type="OrthoDB" id="9773738at2"/>
<gene>
    <name evidence="2" type="ORF">LOM8899_03493</name>
</gene>
<protein>
    <submittedName>
        <fullName evidence="2">Metallo-beta-lactamase L1</fullName>
        <ecNumber evidence="2">3.5.2.6</ecNumber>
    </submittedName>
</protein>
<dbReference type="InterPro" id="IPR050855">
    <property type="entry name" value="NDM-1-like"/>
</dbReference>
<dbReference type="RefSeq" id="WP_093993519.1">
    <property type="nucleotide sequence ID" value="NZ_FXZK01000009.1"/>
</dbReference>
<dbReference type="EC" id="3.5.2.6" evidence="2"/>
<dbReference type="SUPFAM" id="SSF56281">
    <property type="entry name" value="Metallo-hydrolase/oxidoreductase"/>
    <property type="match status" value="1"/>
</dbReference>
<sequence>MTEHTSTAIHGCCSAEILQKFVEFGKTGTMPKDLSKWLDDPKAQYIEPWKPFDNVHFVGVCWVSAWLIETSDGAVLIDTMYGPHVDPLIENIRSTGIDFADIKYVLMTHGHFDHVGGAAQLRAILPNARFAMTQKGWDETVDDVANWRGTPNEYEMLAPELVLADGESITCGDAQFTVIETPGHTWGTASYLYDVFDRGKRHRAITVGGLGLNAIDGPSQVEAFLSSLDRIEGLVRDSEAPVMVHLTMHGFSANLEENRQIHAERKAGDPNVFLNPEAVLKEVAFLRDGAARRLEIERKKAAATQNGQG</sequence>
<feature type="domain" description="Metallo-beta-lactamase" evidence="1">
    <location>
        <begin position="62"/>
        <end position="245"/>
    </location>
</feature>
<dbReference type="AlphaFoldDB" id="A0A238LI74"/>
<dbReference type="CDD" id="cd16280">
    <property type="entry name" value="metallo-hydrolase-like_MBL-fold"/>
    <property type="match status" value="1"/>
</dbReference>
<dbReference type="SMART" id="SM00849">
    <property type="entry name" value="Lactamase_B"/>
    <property type="match status" value="1"/>
</dbReference>
<dbReference type="InterPro" id="IPR036866">
    <property type="entry name" value="RibonucZ/Hydroxyglut_hydro"/>
</dbReference>
<dbReference type="Proteomes" id="UP000201613">
    <property type="component" value="Unassembled WGS sequence"/>
</dbReference>
<dbReference type="EMBL" id="FXZK01000009">
    <property type="protein sequence ID" value="SMY09328.1"/>
    <property type="molecule type" value="Genomic_DNA"/>
</dbReference>
<dbReference type="GO" id="GO:0008800">
    <property type="term" value="F:beta-lactamase activity"/>
    <property type="evidence" value="ECO:0007669"/>
    <property type="project" value="UniProtKB-EC"/>
</dbReference>
<keyword evidence="3" id="KW-1185">Reference proteome</keyword>
<dbReference type="InterPro" id="IPR001279">
    <property type="entry name" value="Metallo-B-lactamas"/>
</dbReference>
<evidence type="ECO:0000313" key="3">
    <source>
        <dbReference type="Proteomes" id="UP000201613"/>
    </source>
</evidence>
<name>A0A238LI74_9RHOB</name>
<evidence type="ECO:0000259" key="1">
    <source>
        <dbReference type="SMART" id="SM00849"/>
    </source>
</evidence>
<dbReference type="Pfam" id="PF00753">
    <property type="entry name" value="Lactamase_B"/>
    <property type="match status" value="1"/>
</dbReference>
<dbReference type="PANTHER" id="PTHR42951:SF22">
    <property type="entry name" value="METALLO BETA-LACTAMASE SUPERFAMILY LIPOPROTEIN"/>
    <property type="match status" value="1"/>
</dbReference>
<dbReference type="Gene3D" id="3.60.15.10">
    <property type="entry name" value="Ribonuclease Z/Hydroxyacylglutathione hydrolase-like"/>
    <property type="match status" value="1"/>
</dbReference>
<accession>A0A238LI74</accession>
<organism evidence="2 3">
    <name type="scientific">Flavimaricola marinus</name>
    <dbReference type="NCBI Taxonomy" id="1819565"/>
    <lineage>
        <taxon>Bacteria</taxon>
        <taxon>Pseudomonadati</taxon>
        <taxon>Pseudomonadota</taxon>
        <taxon>Alphaproteobacteria</taxon>
        <taxon>Rhodobacterales</taxon>
        <taxon>Paracoccaceae</taxon>
        <taxon>Flavimaricola</taxon>
    </lineage>
</organism>
<reference evidence="3" key="1">
    <citation type="submission" date="2017-05" db="EMBL/GenBank/DDBJ databases">
        <authorList>
            <person name="Rodrigo-Torres L."/>
            <person name="Arahal R. D."/>
            <person name="Lucena T."/>
        </authorList>
    </citation>
    <scope>NUCLEOTIDE SEQUENCE [LARGE SCALE GENOMIC DNA]</scope>
    <source>
        <strain evidence="3">CECT 8899</strain>
    </source>
</reference>
<dbReference type="PANTHER" id="PTHR42951">
    <property type="entry name" value="METALLO-BETA-LACTAMASE DOMAIN-CONTAINING"/>
    <property type="match status" value="1"/>
</dbReference>
<keyword evidence="2" id="KW-0378">Hydrolase</keyword>